<dbReference type="Proteomes" id="UP000290261">
    <property type="component" value="Unassembled WGS sequence"/>
</dbReference>
<organism evidence="1 2">
    <name type="scientific">Flagellimonas olearia</name>
    <dbReference type="NCBI Taxonomy" id="552546"/>
    <lineage>
        <taxon>Bacteria</taxon>
        <taxon>Pseudomonadati</taxon>
        <taxon>Bacteroidota</taxon>
        <taxon>Flavobacteriia</taxon>
        <taxon>Flavobacteriales</taxon>
        <taxon>Flavobacteriaceae</taxon>
        <taxon>Flagellimonas</taxon>
    </lineage>
</organism>
<reference evidence="1 2" key="1">
    <citation type="submission" date="2014-04" db="EMBL/GenBank/DDBJ databases">
        <title>Whole genome of Muricauda olearia.</title>
        <authorList>
            <person name="Zhang X.-H."/>
            <person name="Tang K."/>
        </authorList>
    </citation>
    <scope>NUCLEOTIDE SEQUENCE [LARGE SCALE GENOMIC DNA]</scope>
    <source>
        <strain evidence="1 2">Th120</strain>
    </source>
</reference>
<sequence length="370" mass="41781">MKIATLNIQNLFHRDLSFLKQNASKNLQDWMEEFQHLLRNPKKEEHVLNRMRELAFLMGFSPQTTEPFLTLRRKGGHLYVKPLGSERQSKATERVGWNGWVELRSYPLDEGHRQPKVECIAQAAPDILVLQEVEDRPSLSDFNREYLGPKLGGAFDQWLFAEGNDPRGLGHAILARNGYRITGFQTHAHERDATDGDLFGMDCPEFTIVTPNGTEITIISARFQGDGLSTDFHAKRKKQAQRVCWYCDRLKAEGKDKIVVCGYLGEVAYGDALRPLLGGKWMRDIPQHLDFDAAMGKGPKDLVGGEPYKGWSAKHDYLLSSPALYGAMQRCGVQVPLSQKGQKGITSLFSNPKGYSDNMAHPMLWAEFDV</sequence>
<evidence type="ECO:0008006" key="3">
    <source>
        <dbReference type="Google" id="ProtNLM"/>
    </source>
</evidence>
<dbReference type="InterPro" id="IPR036691">
    <property type="entry name" value="Endo/exonu/phosph_ase_sf"/>
</dbReference>
<dbReference type="AlphaFoldDB" id="A0A444VI04"/>
<comment type="caution">
    <text evidence="1">The sequence shown here is derived from an EMBL/GenBank/DDBJ whole genome shotgun (WGS) entry which is preliminary data.</text>
</comment>
<accession>A0A444VI04</accession>
<protein>
    <recommendedName>
        <fullName evidence="3">Endonuclease/exonuclease/phosphatase</fullName>
    </recommendedName>
</protein>
<name>A0A444VI04_9FLAO</name>
<dbReference type="EMBL" id="JJMP01000010">
    <property type="protein sequence ID" value="RYC50395.1"/>
    <property type="molecule type" value="Genomic_DNA"/>
</dbReference>
<proteinExistence type="predicted"/>
<evidence type="ECO:0000313" key="2">
    <source>
        <dbReference type="Proteomes" id="UP000290261"/>
    </source>
</evidence>
<gene>
    <name evidence="1" type="ORF">DN53_05600</name>
</gene>
<keyword evidence="2" id="KW-1185">Reference proteome</keyword>
<dbReference type="SUPFAM" id="SSF56219">
    <property type="entry name" value="DNase I-like"/>
    <property type="match status" value="1"/>
</dbReference>
<dbReference type="Gene3D" id="3.60.10.10">
    <property type="entry name" value="Endonuclease/exonuclease/phosphatase"/>
    <property type="match status" value="1"/>
</dbReference>
<evidence type="ECO:0000313" key="1">
    <source>
        <dbReference type="EMBL" id="RYC50395.1"/>
    </source>
</evidence>
<dbReference type="RefSeq" id="WP_129655982.1">
    <property type="nucleotide sequence ID" value="NZ_ML142914.1"/>
</dbReference>